<sequence>MENYISIILVLCATIINSIVFGYVASNTKNNKINVSYLIFLTFIILYTIFDCIIIQIFESIEAKNIIVKVQALFWMPLSILFLNFVYLFIKKQKDTLFYFFMISTIASTMFAVFSNKIILGYQDFNVGTMAKTGPEFLIITFLFILPAAIYSLYLIGRAGNILLKDKPYEIYQDPYFLKQLRILFWGSTSCFIIAVSTNIFFDQVLGYTGQIHLASLTLSIQSVFLLPAIVKYNFLNQPMETLGDELYLNSSDAVLITNEKGIIINLNKAARNLFNLIGPVMDMNVKELFYTDYNPLLKKDIIEIKTKTDCYVSVSQNVINRGSLSLGNILIIRDIT</sequence>
<feature type="transmembrane region" description="Helical" evidence="1">
    <location>
        <begin position="183"/>
        <end position="202"/>
    </location>
</feature>
<organism evidence="2">
    <name type="scientific">marine metagenome</name>
    <dbReference type="NCBI Taxonomy" id="408172"/>
    <lineage>
        <taxon>unclassified sequences</taxon>
        <taxon>metagenomes</taxon>
        <taxon>ecological metagenomes</taxon>
    </lineage>
</organism>
<evidence type="ECO:0008006" key="3">
    <source>
        <dbReference type="Google" id="ProtNLM"/>
    </source>
</evidence>
<feature type="transmembrane region" description="Helical" evidence="1">
    <location>
        <begin position="6"/>
        <end position="25"/>
    </location>
</feature>
<gene>
    <name evidence="2" type="ORF">METZ01_LOCUS320377</name>
</gene>
<evidence type="ECO:0000313" key="2">
    <source>
        <dbReference type="EMBL" id="SVC67523.1"/>
    </source>
</evidence>
<feature type="transmembrane region" description="Helical" evidence="1">
    <location>
        <begin position="208"/>
        <end position="231"/>
    </location>
</feature>
<accession>A0A382P2D7</accession>
<keyword evidence="1" id="KW-0812">Transmembrane</keyword>
<name>A0A382P2D7_9ZZZZ</name>
<keyword evidence="1" id="KW-1133">Transmembrane helix</keyword>
<feature type="transmembrane region" description="Helical" evidence="1">
    <location>
        <begin position="97"/>
        <end position="117"/>
    </location>
</feature>
<keyword evidence="1" id="KW-0472">Membrane</keyword>
<dbReference type="AlphaFoldDB" id="A0A382P2D7"/>
<feature type="transmembrane region" description="Helical" evidence="1">
    <location>
        <begin position="70"/>
        <end position="90"/>
    </location>
</feature>
<dbReference type="EMBL" id="UINC01104407">
    <property type="protein sequence ID" value="SVC67523.1"/>
    <property type="molecule type" value="Genomic_DNA"/>
</dbReference>
<protein>
    <recommendedName>
        <fullName evidence="3">PAS domain-containing protein</fullName>
    </recommendedName>
</protein>
<feature type="non-terminal residue" evidence="2">
    <location>
        <position position="337"/>
    </location>
</feature>
<feature type="transmembrane region" description="Helical" evidence="1">
    <location>
        <begin position="37"/>
        <end position="58"/>
    </location>
</feature>
<reference evidence="2" key="1">
    <citation type="submission" date="2018-05" db="EMBL/GenBank/DDBJ databases">
        <authorList>
            <person name="Lanie J.A."/>
            <person name="Ng W.-L."/>
            <person name="Kazmierczak K.M."/>
            <person name="Andrzejewski T.M."/>
            <person name="Davidsen T.M."/>
            <person name="Wayne K.J."/>
            <person name="Tettelin H."/>
            <person name="Glass J.I."/>
            <person name="Rusch D."/>
            <person name="Podicherti R."/>
            <person name="Tsui H.-C.T."/>
            <person name="Winkler M.E."/>
        </authorList>
    </citation>
    <scope>NUCLEOTIDE SEQUENCE</scope>
</reference>
<feature type="transmembrane region" description="Helical" evidence="1">
    <location>
        <begin position="137"/>
        <end position="157"/>
    </location>
</feature>
<evidence type="ECO:0000256" key="1">
    <source>
        <dbReference type="SAM" id="Phobius"/>
    </source>
</evidence>
<proteinExistence type="predicted"/>